<gene>
    <name evidence="3" type="ORF">SAMN05660748_3012</name>
</gene>
<dbReference type="Pfam" id="PF25872">
    <property type="entry name" value="HTH_77"/>
    <property type="match status" value="1"/>
</dbReference>
<dbReference type="PANTHER" id="PTHR47691">
    <property type="entry name" value="REGULATOR-RELATED"/>
    <property type="match status" value="1"/>
</dbReference>
<dbReference type="PANTHER" id="PTHR47691:SF3">
    <property type="entry name" value="HTH-TYPE TRANSCRIPTIONAL REGULATOR RV0890C-RELATED"/>
    <property type="match status" value="1"/>
</dbReference>
<name>A0A285V871_9ACTN</name>
<dbReference type="PRINTS" id="PR00364">
    <property type="entry name" value="DISEASERSIST"/>
</dbReference>
<dbReference type="Gene3D" id="3.30.70.1230">
    <property type="entry name" value="Nucleotide cyclase"/>
    <property type="match status" value="1"/>
</dbReference>
<dbReference type="SUPFAM" id="SSF55073">
    <property type="entry name" value="Nucleotide cyclase"/>
    <property type="match status" value="1"/>
</dbReference>
<sequence length="901" mass="93513">MAPADPGVDGAATSPSVGRLPRSPRGLPAGLVTFVMADIEGSTRLFHELGDGYPALLEQYRALLTRACRRNLGIVVETDGDSLLAAFADAGDALAACLEAQQGLAGPKWTGRVRVLARIGVHTGEATPMGNGYVALAVHQVARICAGAHGGQVLVSEAAVDAAGGRLPQNAELAVLGSFRLRGFPAPVQLAQLHHPDLRADFPPLRGLGNVAAVLPIPLTSFVGRVRELDVLGARIAAQRLVTVVGPGGSGKTRLALEAARRHEARGTPAVLVELAGTSAAALLPAQVATALGIQLSVGDPVSALADALRDRQLLLLLDNCEHLLDAAALLAATLLARCPDLTVLATSRQPLGVPGESVLPCEPLETDGDDSDAVRLFLDRARLAVPSVEPSPGDLALVRQLCAELDGLPLALELAAAALTTMPLTELVTRLGDRFAVLSQGVRGVPARQQTLAATIRWSVDRLPANELALFTAVSVFSGGFATDAVDAVAGPELGDGASTLAPLRALADKSLLQIDHGAGRYRMLETLRQYADTLLDDAARRRLRDRQLAFLAELAERIEPTLRGREGAVGWRRLDAERLNVRAAFAHALATDQGEAALRIAAAVSWWWYRRGQVAEGRRWLADALAAAPAARAAVRVRALLGDALLAYLAGDVVSIRARVEEVVTLAPEEAGDTVALAIVLRAFVRALLGETEAVADFEVEARRAVAAAERSGVAWVRAEIAMTRGQFARMAGDADAALRHLDEAEAIAVEIGHSWAVGSALFVRAKVLLALGRGPEAVRAAAMGVSAALADDDATGVLAVLLTGAGAATAAGSPRSGAVILGAIETLSRRVGYDPMQMDPVDGQAYVAATRAALSPGQYAAAHTEGAALDLPGACAVLIDLASAVPAVQAAGVAERLD</sequence>
<dbReference type="Pfam" id="PF13401">
    <property type="entry name" value="AAA_22"/>
    <property type="match status" value="1"/>
</dbReference>
<dbReference type="CDD" id="cd07302">
    <property type="entry name" value="CHD"/>
    <property type="match status" value="1"/>
</dbReference>
<dbReference type="Proteomes" id="UP000219435">
    <property type="component" value="Unassembled WGS sequence"/>
</dbReference>
<feature type="region of interest" description="Disordered" evidence="1">
    <location>
        <begin position="1"/>
        <end position="24"/>
    </location>
</feature>
<accession>A0A285V871</accession>
<protein>
    <submittedName>
        <fullName evidence="3">Transcriptional regulator, LuxR family</fullName>
    </submittedName>
</protein>
<dbReference type="GO" id="GO:0009190">
    <property type="term" value="P:cyclic nucleotide biosynthetic process"/>
    <property type="evidence" value="ECO:0007669"/>
    <property type="project" value="InterPro"/>
</dbReference>
<dbReference type="RefSeq" id="WP_097195817.1">
    <property type="nucleotide sequence ID" value="NZ_OBQI01000004.1"/>
</dbReference>
<dbReference type="InterPro" id="IPR001054">
    <property type="entry name" value="A/G_cyclase"/>
</dbReference>
<dbReference type="PROSITE" id="PS50125">
    <property type="entry name" value="GUANYLATE_CYCLASE_2"/>
    <property type="match status" value="1"/>
</dbReference>
<dbReference type="Gene3D" id="3.40.50.300">
    <property type="entry name" value="P-loop containing nucleotide triphosphate hydrolases"/>
    <property type="match status" value="1"/>
</dbReference>
<evidence type="ECO:0000259" key="2">
    <source>
        <dbReference type="PROSITE" id="PS50125"/>
    </source>
</evidence>
<proteinExistence type="predicted"/>
<feature type="domain" description="Guanylate cyclase" evidence="2">
    <location>
        <begin position="33"/>
        <end position="124"/>
    </location>
</feature>
<dbReference type="GO" id="GO:0035556">
    <property type="term" value="P:intracellular signal transduction"/>
    <property type="evidence" value="ECO:0007669"/>
    <property type="project" value="InterPro"/>
</dbReference>
<evidence type="ECO:0000256" key="1">
    <source>
        <dbReference type="SAM" id="MobiDB-lite"/>
    </source>
</evidence>
<dbReference type="SUPFAM" id="SSF52540">
    <property type="entry name" value="P-loop containing nucleoside triphosphate hydrolases"/>
    <property type="match status" value="1"/>
</dbReference>
<dbReference type="InterPro" id="IPR029787">
    <property type="entry name" value="Nucleotide_cyclase"/>
</dbReference>
<dbReference type="InterPro" id="IPR049945">
    <property type="entry name" value="AAA_22"/>
</dbReference>
<dbReference type="OrthoDB" id="9812579at2"/>
<reference evidence="4" key="1">
    <citation type="submission" date="2017-08" db="EMBL/GenBank/DDBJ databases">
        <authorList>
            <person name="Varghese N."/>
            <person name="Submissions S."/>
        </authorList>
    </citation>
    <scope>NUCLEOTIDE SEQUENCE [LARGE SCALE GENOMIC DNA]</scope>
    <source>
        <strain evidence="4">DSM 4725</strain>
    </source>
</reference>
<evidence type="ECO:0000313" key="3">
    <source>
        <dbReference type="EMBL" id="SOC50270.1"/>
    </source>
</evidence>
<keyword evidence="4" id="KW-1185">Reference proteome</keyword>
<dbReference type="GO" id="GO:0016887">
    <property type="term" value="F:ATP hydrolysis activity"/>
    <property type="evidence" value="ECO:0007669"/>
    <property type="project" value="InterPro"/>
</dbReference>
<dbReference type="InterPro" id="IPR058852">
    <property type="entry name" value="HTH_77"/>
</dbReference>
<evidence type="ECO:0000313" key="4">
    <source>
        <dbReference type="Proteomes" id="UP000219435"/>
    </source>
</evidence>
<dbReference type="EMBL" id="OBQI01000004">
    <property type="protein sequence ID" value="SOC50270.1"/>
    <property type="molecule type" value="Genomic_DNA"/>
</dbReference>
<organism evidence="3 4">
    <name type="scientific">Blastococcus aggregatus</name>
    <dbReference type="NCBI Taxonomy" id="38502"/>
    <lineage>
        <taxon>Bacteria</taxon>
        <taxon>Bacillati</taxon>
        <taxon>Actinomycetota</taxon>
        <taxon>Actinomycetes</taxon>
        <taxon>Geodermatophilales</taxon>
        <taxon>Geodermatophilaceae</taxon>
        <taxon>Blastococcus</taxon>
    </lineage>
</organism>
<dbReference type="InterPro" id="IPR027417">
    <property type="entry name" value="P-loop_NTPase"/>
</dbReference>
<dbReference type="AlphaFoldDB" id="A0A285V871"/>
<dbReference type="GO" id="GO:0004016">
    <property type="term" value="F:adenylate cyclase activity"/>
    <property type="evidence" value="ECO:0007669"/>
    <property type="project" value="UniProtKB-ARBA"/>
</dbReference>